<evidence type="ECO:0000313" key="3">
    <source>
        <dbReference type="Proteomes" id="UP000280405"/>
    </source>
</evidence>
<dbReference type="EMBL" id="RAXT01000026">
    <property type="protein sequence ID" value="RKG37170.1"/>
    <property type="molecule type" value="Genomic_DNA"/>
</dbReference>
<organism evidence="2 3">
    <name type="scientific">Acinetobacter rongchengensis</name>
    <dbReference type="NCBI Taxonomy" id="2419601"/>
    <lineage>
        <taxon>Bacteria</taxon>
        <taxon>Pseudomonadati</taxon>
        <taxon>Pseudomonadota</taxon>
        <taxon>Gammaproteobacteria</taxon>
        <taxon>Moraxellales</taxon>
        <taxon>Moraxellaceae</taxon>
        <taxon>Acinetobacter</taxon>
    </lineage>
</organism>
<protein>
    <submittedName>
        <fullName evidence="2">Uncharacterized protein</fullName>
    </submittedName>
</protein>
<feature type="signal peptide" evidence="1">
    <location>
        <begin position="1"/>
        <end position="28"/>
    </location>
</feature>
<sequence>MNVKIKNNIFMILLVIPIILSSLSNAYAQNLPNCIKSNKNKICIREDENSYGESVYHLYVNNRKYPEISYYDNAAINKVDSKRFKIVSSFSSQGSTDITTILSVKNGKPFIERINTVVMLNEPPTGAIEKCQVKLNSYFSKNINIYVDELIFNLTESERQKKCFKIMGR</sequence>
<dbReference type="Proteomes" id="UP000280405">
    <property type="component" value="Unassembled WGS sequence"/>
</dbReference>
<reference evidence="2 3" key="1">
    <citation type="submission" date="2018-09" db="EMBL/GenBank/DDBJ databases">
        <title>The draft genome of Acinetobacter spp. strains.</title>
        <authorList>
            <person name="Qin J."/>
            <person name="Feng Y."/>
            <person name="Zong Z."/>
        </authorList>
    </citation>
    <scope>NUCLEOTIDE SEQUENCE [LARGE SCALE GENOMIC DNA]</scope>
    <source>
        <strain evidence="2 3">WCHAc060115</strain>
    </source>
</reference>
<evidence type="ECO:0000256" key="1">
    <source>
        <dbReference type="SAM" id="SignalP"/>
    </source>
</evidence>
<keyword evidence="3" id="KW-1185">Reference proteome</keyword>
<proteinExistence type="predicted"/>
<feature type="chain" id="PRO_5017198089" evidence="1">
    <location>
        <begin position="29"/>
        <end position="169"/>
    </location>
</feature>
<gene>
    <name evidence="2" type="ORF">D7V20_11900</name>
</gene>
<keyword evidence="1" id="KW-0732">Signal</keyword>
<dbReference type="AlphaFoldDB" id="A0A3A8F296"/>
<name>A0A3A8F296_9GAMM</name>
<evidence type="ECO:0000313" key="2">
    <source>
        <dbReference type="EMBL" id="RKG37170.1"/>
    </source>
</evidence>
<accession>A0A3A8F296</accession>
<comment type="caution">
    <text evidence="2">The sequence shown here is derived from an EMBL/GenBank/DDBJ whole genome shotgun (WGS) entry which is preliminary data.</text>
</comment>